<dbReference type="GO" id="GO:0004386">
    <property type="term" value="F:helicase activity"/>
    <property type="evidence" value="ECO:0007669"/>
    <property type="project" value="UniProtKB-KW"/>
</dbReference>
<dbReference type="Pfam" id="PF04851">
    <property type="entry name" value="ResIII"/>
    <property type="match status" value="1"/>
</dbReference>
<keyword evidence="2" id="KW-0547">Nucleotide-binding</keyword>
<sequence>MQRFADLAAPKPLRRHQQRALAELAAAFAAGRRRAWVVLPPGAGKTLTGLEAARRLGAPIVVFGPNTAIQGQWLAEWHGYGDAARAGTSRALEADVTVLTYQALASFDPDAEIDEEGGERPSHLDRLRPQGRELVARLAALGEVTLLLDECHHLLDTWGELLAEVLRQLPDAYVIGLTATPPDRLTPAQAGLVGELFGPVVRGPSIPAVVREGHLAPYAELAWLTCPTAHEQAWLAAEAERFTELTTDLLDPGFATVGFLEWLDKRLVERGGDMLTWQRLERQEPALAAAALRLHHAGLLPLPEGARVREEHRHRPAAGDWVCLLDDYVRRCLRRSGEPADAAAVEAIRRALPSIGYQLTARGVRGGRTPVDRVVARSEAKTAAVAEILAAEHGALGERLRALVLCDHERATATLPARLSGVLDAQAGSARLVLETLAADPRTARLNPMLVTGRTVAAPAVTAAAFAAFCAGTARLDPIPPGADGVVELTGAWSSRAWVALATRFLESGGCSILVGTRAMLGEGWDAKGVNTVVDLTEATTPGAVVQLRGRALRADPSWPEKVANTWSVVCVSAEHPKGNADWERFVRKHDGYFGVTDAGTIAAGVAHVHPELSPYAPPPVAGFDRFNAAMLERAADRARVRALWRVGTPYEDRPVHTLRVEPATVPGTVPALAPALCADWSAPPPAVPAERGISPVPRLAGRLHRLAGLAGWAAGTGAWLAASGALEALPQAMLGGLPAAALAFLLVRRRRRGTAGEAALREAAGRFDLAAIACAVADGLHAAGKLPEGAQAVRVEPDGAGAYWIELAGVPEEASRLFTLALDEVLAPPLAPRYLVPRYLVTPGRREGRLLMAGTPEPNPVVHHAVPEALGERRKDAEVFARAWNRWVSLGDPVYARSPEGAGLLAAQAGGSPLDVATALRLTWR</sequence>
<reference evidence="2 3" key="1">
    <citation type="submission" date="2024-10" db="EMBL/GenBank/DDBJ databases">
        <title>The Natural Products Discovery Center: Release of the First 8490 Sequenced Strains for Exploring Actinobacteria Biosynthetic Diversity.</title>
        <authorList>
            <person name="Kalkreuter E."/>
            <person name="Kautsar S.A."/>
            <person name="Yang D."/>
            <person name="Bader C.D."/>
            <person name="Teijaro C.N."/>
            <person name="Fluegel L."/>
            <person name="Davis C.M."/>
            <person name="Simpson J.R."/>
            <person name="Lauterbach L."/>
            <person name="Steele A.D."/>
            <person name="Gui C."/>
            <person name="Meng S."/>
            <person name="Li G."/>
            <person name="Viehrig K."/>
            <person name="Ye F."/>
            <person name="Su P."/>
            <person name="Kiefer A.F."/>
            <person name="Nichols A."/>
            <person name="Cepeda A.J."/>
            <person name="Yan W."/>
            <person name="Fan B."/>
            <person name="Jiang Y."/>
            <person name="Adhikari A."/>
            <person name="Zheng C.-J."/>
            <person name="Schuster L."/>
            <person name="Cowan T.M."/>
            <person name="Smanski M.J."/>
            <person name="Chevrette M.G."/>
            <person name="De Carvalho L.P.S."/>
            <person name="Shen B."/>
        </authorList>
    </citation>
    <scope>NUCLEOTIDE SEQUENCE [LARGE SCALE GENOMIC DNA]</scope>
    <source>
        <strain evidence="2 3">NPDC050545</strain>
    </source>
</reference>
<dbReference type="Proteomes" id="UP001612741">
    <property type="component" value="Unassembled WGS sequence"/>
</dbReference>
<accession>A0ABW7ZCM0</accession>
<dbReference type="EMBL" id="JBITGY010000020">
    <property type="protein sequence ID" value="MFI6505550.1"/>
    <property type="molecule type" value="Genomic_DNA"/>
</dbReference>
<evidence type="ECO:0000259" key="1">
    <source>
        <dbReference type="PROSITE" id="PS51192"/>
    </source>
</evidence>
<organism evidence="2 3">
    <name type="scientific">Nonomuraea typhae</name>
    <dbReference type="NCBI Taxonomy" id="2603600"/>
    <lineage>
        <taxon>Bacteria</taxon>
        <taxon>Bacillati</taxon>
        <taxon>Actinomycetota</taxon>
        <taxon>Actinomycetes</taxon>
        <taxon>Streptosporangiales</taxon>
        <taxon>Streptosporangiaceae</taxon>
        <taxon>Nonomuraea</taxon>
    </lineage>
</organism>
<keyword evidence="2" id="KW-0378">Hydrolase</keyword>
<dbReference type="InterPro" id="IPR014001">
    <property type="entry name" value="Helicase_ATP-bd"/>
</dbReference>
<dbReference type="InterPro" id="IPR027417">
    <property type="entry name" value="P-loop_NTPase"/>
</dbReference>
<dbReference type="InterPro" id="IPR050742">
    <property type="entry name" value="Helicase_Restrict-Modif_Enz"/>
</dbReference>
<dbReference type="InterPro" id="IPR006935">
    <property type="entry name" value="Helicase/UvrB_N"/>
</dbReference>
<dbReference type="SMART" id="SM00487">
    <property type="entry name" value="DEXDc"/>
    <property type="match status" value="1"/>
</dbReference>
<comment type="caution">
    <text evidence="2">The sequence shown here is derived from an EMBL/GenBank/DDBJ whole genome shotgun (WGS) entry which is preliminary data.</text>
</comment>
<dbReference type="SUPFAM" id="SSF52540">
    <property type="entry name" value="P-loop containing nucleoside triphosphate hydrolases"/>
    <property type="match status" value="2"/>
</dbReference>
<dbReference type="Gene3D" id="3.40.50.300">
    <property type="entry name" value="P-loop containing nucleotide triphosphate hydrolases"/>
    <property type="match status" value="2"/>
</dbReference>
<dbReference type="PROSITE" id="PS51192">
    <property type="entry name" value="HELICASE_ATP_BIND_1"/>
    <property type="match status" value="1"/>
</dbReference>
<keyword evidence="3" id="KW-1185">Reference proteome</keyword>
<keyword evidence="2" id="KW-0347">Helicase</keyword>
<feature type="domain" description="Helicase ATP-binding" evidence="1">
    <location>
        <begin position="26"/>
        <end position="199"/>
    </location>
</feature>
<name>A0ABW7ZCM0_9ACTN</name>
<dbReference type="PANTHER" id="PTHR47396">
    <property type="entry name" value="TYPE I RESTRICTION ENZYME ECOKI R PROTEIN"/>
    <property type="match status" value="1"/>
</dbReference>
<evidence type="ECO:0000313" key="2">
    <source>
        <dbReference type="EMBL" id="MFI6505550.1"/>
    </source>
</evidence>
<evidence type="ECO:0000313" key="3">
    <source>
        <dbReference type="Proteomes" id="UP001612741"/>
    </source>
</evidence>
<dbReference type="RefSeq" id="WP_397091792.1">
    <property type="nucleotide sequence ID" value="NZ_JBITGY010000020.1"/>
</dbReference>
<protein>
    <submittedName>
        <fullName evidence="2">DEAD/DEAH box helicase family protein</fullName>
    </submittedName>
</protein>
<proteinExistence type="predicted"/>
<dbReference type="CDD" id="cd18785">
    <property type="entry name" value="SF2_C"/>
    <property type="match status" value="1"/>
</dbReference>
<gene>
    <name evidence="2" type="ORF">ACIBG2_49785</name>
</gene>
<dbReference type="PANTHER" id="PTHR47396:SF1">
    <property type="entry name" value="ATP-DEPENDENT HELICASE IRC3-RELATED"/>
    <property type="match status" value="1"/>
</dbReference>
<keyword evidence="2" id="KW-0067">ATP-binding</keyword>